<dbReference type="AlphaFoldDB" id="A0A8H5FSF0"/>
<evidence type="ECO:0000256" key="1">
    <source>
        <dbReference type="SAM" id="MobiDB-lite"/>
    </source>
</evidence>
<keyword evidence="3" id="KW-1185">Reference proteome</keyword>
<evidence type="ECO:0000313" key="3">
    <source>
        <dbReference type="Proteomes" id="UP000559256"/>
    </source>
</evidence>
<accession>A0A8H5FSF0</accession>
<name>A0A8H5FSF0_9AGAR</name>
<feature type="compositionally biased region" description="Basic residues" evidence="1">
    <location>
        <begin position="35"/>
        <end position="44"/>
    </location>
</feature>
<dbReference type="EMBL" id="JAACJM010000095">
    <property type="protein sequence ID" value="KAF5347384.1"/>
    <property type="molecule type" value="Genomic_DNA"/>
</dbReference>
<feature type="region of interest" description="Disordered" evidence="1">
    <location>
        <begin position="19"/>
        <end position="70"/>
    </location>
</feature>
<reference evidence="2 3" key="1">
    <citation type="journal article" date="2020" name="ISME J.">
        <title>Uncovering the hidden diversity of litter-decomposition mechanisms in mushroom-forming fungi.</title>
        <authorList>
            <person name="Floudas D."/>
            <person name="Bentzer J."/>
            <person name="Ahren D."/>
            <person name="Johansson T."/>
            <person name="Persson P."/>
            <person name="Tunlid A."/>
        </authorList>
    </citation>
    <scope>NUCLEOTIDE SEQUENCE [LARGE SCALE GENOMIC DNA]</scope>
    <source>
        <strain evidence="2 3">CBS 291.85</strain>
    </source>
</reference>
<evidence type="ECO:0000313" key="2">
    <source>
        <dbReference type="EMBL" id="KAF5347384.1"/>
    </source>
</evidence>
<sequence length="90" mass="10945">MRINIPKCKYLYPSPPHIETSYTTHPYPDVDIHSRLTRKRKQRRRLLEQHERRQGKRGVHRNANMNTDSRKDVDVVEAVWVWKRREAKRG</sequence>
<organism evidence="2 3">
    <name type="scientific">Tetrapyrgos nigripes</name>
    <dbReference type="NCBI Taxonomy" id="182062"/>
    <lineage>
        <taxon>Eukaryota</taxon>
        <taxon>Fungi</taxon>
        <taxon>Dikarya</taxon>
        <taxon>Basidiomycota</taxon>
        <taxon>Agaricomycotina</taxon>
        <taxon>Agaricomycetes</taxon>
        <taxon>Agaricomycetidae</taxon>
        <taxon>Agaricales</taxon>
        <taxon>Marasmiineae</taxon>
        <taxon>Marasmiaceae</taxon>
        <taxon>Tetrapyrgos</taxon>
    </lineage>
</organism>
<dbReference type="Proteomes" id="UP000559256">
    <property type="component" value="Unassembled WGS sequence"/>
</dbReference>
<proteinExistence type="predicted"/>
<protein>
    <submittedName>
        <fullName evidence="2">Uncharacterized protein</fullName>
    </submittedName>
</protein>
<gene>
    <name evidence="2" type="ORF">D9758_011309</name>
</gene>
<comment type="caution">
    <text evidence="2">The sequence shown here is derived from an EMBL/GenBank/DDBJ whole genome shotgun (WGS) entry which is preliminary data.</text>
</comment>